<evidence type="ECO:0000313" key="7">
    <source>
        <dbReference type="Proteomes" id="UP001501525"/>
    </source>
</evidence>
<dbReference type="InterPro" id="IPR058982">
    <property type="entry name" value="Beta-barrel_AprE"/>
</dbReference>
<reference evidence="7" key="1">
    <citation type="journal article" date="2019" name="Int. J. Syst. Evol. Microbiol.">
        <title>The Global Catalogue of Microorganisms (GCM) 10K type strain sequencing project: providing services to taxonomists for standard genome sequencing and annotation.</title>
        <authorList>
            <consortium name="The Broad Institute Genomics Platform"/>
            <consortium name="The Broad Institute Genome Sequencing Center for Infectious Disease"/>
            <person name="Wu L."/>
            <person name="Ma J."/>
        </authorList>
    </citation>
    <scope>NUCLEOTIDE SEQUENCE [LARGE SCALE GENOMIC DNA]</scope>
    <source>
        <strain evidence="7">JCM 17706</strain>
    </source>
</reference>
<proteinExistence type="predicted"/>
<evidence type="ECO:0000256" key="3">
    <source>
        <dbReference type="ARBA" id="ARBA00022989"/>
    </source>
</evidence>
<organism evidence="6 7">
    <name type="scientific">Bartonella acomydis</name>
    <dbReference type="NCBI Taxonomy" id="686234"/>
    <lineage>
        <taxon>Bacteria</taxon>
        <taxon>Pseudomonadati</taxon>
        <taxon>Pseudomonadota</taxon>
        <taxon>Alphaproteobacteria</taxon>
        <taxon>Hyphomicrobiales</taxon>
        <taxon>Bartonellaceae</taxon>
        <taxon>Bartonella</taxon>
    </lineage>
</organism>
<comment type="caution">
    <text evidence="6">The sequence shown here is derived from an EMBL/GenBank/DDBJ whole genome shotgun (WGS) entry which is preliminary data.</text>
</comment>
<keyword evidence="3" id="KW-1133">Transmembrane helix</keyword>
<protein>
    <recommendedName>
        <fullName evidence="5">AprE-like beta-barrel domain-containing protein</fullName>
    </recommendedName>
</protein>
<dbReference type="PRINTS" id="PR01490">
    <property type="entry name" value="RTXTOXIND"/>
</dbReference>
<dbReference type="RefSeq" id="WP_345095891.1">
    <property type="nucleotide sequence ID" value="NZ_BAABIY010000001.1"/>
</dbReference>
<evidence type="ECO:0000256" key="2">
    <source>
        <dbReference type="ARBA" id="ARBA00022692"/>
    </source>
</evidence>
<dbReference type="PANTHER" id="PTHR30386:SF26">
    <property type="entry name" value="TRANSPORT PROTEIN COMB"/>
    <property type="match status" value="1"/>
</dbReference>
<evidence type="ECO:0000259" key="5">
    <source>
        <dbReference type="Pfam" id="PF26002"/>
    </source>
</evidence>
<dbReference type="Proteomes" id="UP001501525">
    <property type="component" value="Unassembled WGS sequence"/>
</dbReference>
<accession>A0ABP9MG44</accession>
<sequence>MDGRIDNLHIHTLDDFVEAGKTLMRIVPGSGELIVEAFFDNRDIVFLEKGQHAYIKFSAFPPKRYGVIYGTVMNVGVTTRHEQEINGVYAVLIKRV</sequence>
<evidence type="ECO:0000313" key="6">
    <source>
        <dbReference type="EMBL" id="GAA5093632.1"/>
    </source>
</evidence>
<keyword evidence="2" id="KW-0812">Transmembrane</keyword>
<comment type="subcellular location">
    <subcellularLocation>
        <location evidence="1">Membrane</location>
        <topology evidence="1">Single-pass membrane protein</topology>
    </subcellularLocation>
</comment>
<dbReference type="Gene3D" id="2.40.30.170">
    <property type="match status" value="1"/>
</dbReference>
<feature type="domain" description="AprE-like beta-barrel" evidence="5">
    <location>
        <begin position="33"/>
        <end position="93"/>
    </location>
</feature>
<dbReference type="PANTHER" id="PTHR30386">
    <property type="entry name" value="MEMBRANE FUSION SUBUNIT OF EMRAB-TOLC MULTIDRUG EFFLUX PUMP"/>
    <property type="match status" value="1"/>
</dbReference>
<dbReference type="InterPro" id="IPR050739">
    <property type="entry name" value="MFP"/>
</dbReference>
<keyword evidence="4" id="KW-0472">Membrane</keyword>
<name>A0ABP9MG44_9HYPH</name>
<gene>
    <name evidence="6" type="ORF">GCM10023260_00010</name>
</gene>
<evidence type="ECO:0000256" key="1">
    <source>
        <dbReference type="ARBA" id="ARBA00004167"/>
    </source>
</evidence>
<dbReference type="EMBL" id="BAABIY010000001">
    <property type="protein sequence ID" value="GAA5093632.1"/>
    <property type="molecule type" value="Genomic_DNA"/>
</dbReference>
<dbReference type="Pfam" id="PF26002">
    <property type="entry name" value="Beta-barrel_AprE"/>
    <property type="match status" value="1"/>
</dbReference>
<evidence type="ECO:0000256" key="4">
    <source>
        <dbReference type="ARBA" id="ARBA00023136"/>
    </source>
</evidence>
<keyword evidence="7" id="KW-1185">Reference proteome</keyword>